<organism evidence="2 3">
    <name type="scientific">Stygiobacter electus</name>
    <dbReference type="NCBI Taxonomy" id="3032292"/>
    <lineage>
        <taxon>Bacteria</taxon>
        <taxon>Pseudomonadati</taxon>
        <taxon>Ignavibacteriota</taxon>
        <taxon>Ignavibacteria</taxon>
        <taxon>Ignavibacteriales</taxon>
        <taxon>Melioribacteraceae</taxon>
        <taxon>Stygiobacter</taxon>
    </lineage>
</organism>
<protein>
    <submittedName>
        <fullName evidence="2">Uncharacterized protein</fullName>
    </submittedName>
</protein>
<gene>
    <name evidence="2" type="ORF">P0M35_12705</name>
</gene>
<name>A0AAE3P260_9BACT</name>
<dbReference type="AlphaFoldDB" id="A0AAE3P260"/>
<evidence type="ECO:0000256" key="1">
    <source>
        <dbReference type="SAM" id="Phobius"/>
    </source>
</evidence>
<evidence type="ECO:0000313" key="3">
    <source>
        <dbReference type="Proteomes" id="UP001221302"/>
    </source>
</evidence>
<feature type="transmembrane region" description="Helical" evidence="1">
    <location>
        <begin position="7"/>
        <end position="30"/>
    </location>
</feature>
<keyword evidence="1" id="KW-1133">Transmembrane helix</keyword>
<proteinExistence type="predicted"/>
<keyword evidence="3" id="KW-1185">Reference proteome</keyword>
<dbReference type="EMBL" id="JARGDL010000024">
    <property type="protein sequence ID" value="MDF1613017.1"/>
    <property type="molecule type" value="Genomic_DNA"/>
</dbReference>
<evidence type="ECO:0000313" key="2">
    <source>
        <dbReference type="EMBL" id="MDF1613017.1"/>
    </source>
</evidence>
<comment type="caution">
    <text evidence="2">The sequence shown here is derived from an EMBL/GenBank/DDBJ whole genome shotgun (WGS) entry which is preliminary data.</text>
</comment>
<dbReference type="RefSeq" id="WP_321536788.1">
    <property type="nucleotide sequence ID" value="NZ_JARGDL010000024.1"/>
</dbReference>
<accession>A0AAE3P260</accession>
<keyword evidence="1" id="KW-0472">Membrane</keyword>
<sequence length="71" mass="8025">MEKLILYIGYTAATIFIGLGIAILFTDYFPAQNFVGGNNMKIIFGIVLILYGIYRNVILTIKHRKNDELPS</sequence>
<dbReference type="Proteomes" id="UP001221302">
    <property type="component" value="Unassembled WGS sequence"/>
</dbReference>
<keyword evidence="1" id="KW-0812">Transmembrane</keyword>
<reference evidence="2" key="1">
    <citation type="submission" date="2023-03" db="EMBL/GenBank/DDBJ databases">
        <title>Stygiobacter electus gen. nov., sp. nov., facultatively anaerobic thermotolerant bacterium of the class Ignavibacteria from a well of Yessentuki mineral water deposit.</title>
        <authorList>
            <person name="Podosokorskaya O.A."/>
            <person name="Elcheninov A.G."/>
            <person name="Petrova N.F."/>
            <person name="Zavarzina D.G."/>
            <person name="Kublanov I.V."/>
            <person name="Merkel A.Y."/>
        </authorList>
    </citation>
    <scope>NUCLEOTIDE SEQUENCE</scope>
    <source>
        <strain evidence="2">09-Me</strain>
    </source>
</reference>
<feature type="transmembrane region" description="Helical" evidence="1">
    <location>
        <begin position="42"/>
        <end position="61"/>
    </location>
</feature>